<gene>
    <name evidence="2" type="ORF">HG66A1_16340</name>
</gene>
<name>A0A517PKG1_9PLAN</name>
<reference evidence="2 3" key="1">
    <citation type="submission" date="2019-02" db="EMBL/GenBank/DDBJ databases">
        <title>Deep-cultivation of Planctomycetes and their phenomic and genomic characterization uncovers novel biology.</title>
        <authorList>
            <person name="Wiegand S."/>
            <person name="Jogler M."/>
            <person name="Boedeker C."/>
            <person name="Pinto D."/>
            <person name="Vollmers J."/>
            <person name="Rivas-Marin E."/>
            <person name="Kohn T."/>
            <person name="Peeters S.H."/>
            <person name="Heuer A."/>
            <person name="Rast P."/>
            <person name="Oberbeckmann S."/>
            <person name="Bunk B."/>
            <person name="Jeske O."/>
            <person name="Meyerdierks A."/>
            <person name="Storesund J.E."/>
            <person name="Kallscheuer N."/>
            <person name="Luecker S."/>
            <person name="Lage O.M."/>
            <person name="Pohl T."/>
            <person name="Merkel B.J."/>
            <person name="Hornburger P."/>
            <person name="Mueller R.-W."/>
            <person name="Bruemmer F."/>
            <person name="Labrenz M."/>
            <person name="Spormann A.M."/>
            <person name="Op den Camp H."/>
            <person name="Overmann J."/>
            <person name="Amann R."/>
            <person name="Jetten M.S.M."/>
            <person name="Mascher T."/>
            <person name="Medema M.H."/>
            <person name="Devos D.P."/>
            <person name="Kaster A.-K."/>
            <person name="Ovreas L."/>
            <person name="Rohde M."/>
            <person name="Galperin M.Y."/>
            <person name="Jogler C."/>
        </authorList>
    </citation>
    <scope>NUCLEOTIDE SEQUENCE [LARGE SCALE GENOMIC DNA]</scope>
    <source>
        <strain evidence="2 3">HG66A1</strain>
    </source>
</reference>
<evidence type="ECO:0000256" key="1">
    <source>
        <dbReference type="SAM" id="MobiDB-lite"/>
    </source>
</evidence>
<accession>A0A517PKG1</accession>
<evidence type="ECO:0008006" key="4">
    <source>
        <dbReference type="Google" id="ProtNLM"/>
    </source>
</evidence>
<feature type="region of interest" description="Disordered" evidence="1">
    <location>
        <begin position="362"/>
        <end position="400"/>
    </location>
</feature>
<protein>
    <recommendedName>
        <fullName evidence="4">DNA polymerase III subunit beta</fullName>
    </recommendedName>
</protein>
<keyword evidence="3" id="KW-1185">Reference proteome</keyword>
<dbReference type="Gene3D" id="3.10.150.10">
    <property type="entry name" value="DNA Polymerase III, subunit A, domain 2"/>
    <property type="match status" value="1"/>
</dbReference>
<dbReference type="EMBL" id="CP036266">
    <property type="protein sequence ID" value="QDT19866.1"/>
    <property type="molecule type" value="Genomic_DNA"/>
</dbReference>
<dbReference type="OrthoDB" id="215904at2"/>
<dbReference type="RefSeq" id="WP_145181847.1">
    <property type="nucleotide sequence ID" value="NZ_CP036266.1"/>
</dbReference>
<evidence type="ECO:0000313" key="2">
    <source>
        <dbReference type="EMBL" id="QDT19866.1"/>
    </source>
</evidence>
<feature type="compositionally biased region" description="Polar residues" evidence="1">
    <location>
        <begin position="368"/>
        <end position="381"/>
    </location>
</feature>
<dbReference type="Proteomes" id="UP000320421">
    <property type="component" value="Chromosome"/>
</dbReference>
<sequence>MITISRSLIRELKTVFSRGLGITSRQTGPPVEFLVDQDGLRIRTQNQQIALEYRLPLEGLESQHIVTPFGLLRCCHSVKSDPVQLQVENEKICAEWQDAGIPQSIEYPTVKCEEFPELPERLASNESRLMRALGDACETATTDSARYALDHLQLRGSAGQVISTDGRQLLIQDEFQFPWEGELLVPANRLFCSRELRRGKSVDVGSTAEWVTLRSGPWTIWLKINDKARFPNVLELVNKGPETVATLQVPDADAKFICSALKPKPFHQEDAGKVTLDLNGEVTVRVREGGQEQQRDYVLCRSERSGESLRINTSREYFRRALQLGFREINLSGPDTPASCREGDRTYVWALLTQAEAVQPQSDAVRIESTSVSQQPAQTRSSPRHVTEQGRSGQKPDIAPDQVLTQMKTLCGGLTETVSHIRDLMSQLREQSQDWRRSLNSDQSVST</sequence>
<dbReference type="Gene3D" id="3.70.10.10">
    <property type="match status" value="1"/>
</dbReference>
<evidence type="ECO:0000313" key="3">
    <source>
        <dbReference type="Proteomes" id="UP000320421"/>
    </source>
</evidence>
<organism evidence="2 3">
    <name type="scientific">Gimesia chilikensis</name>
    <dbReference type="NCBI Taxonomy" id="2605989"/>
    <lineage>
        <taxon>Bacteria</taxon>
        <taxon>Pseudomonadati</taxon>
        <taxon>Planctomycetota</taxon>
        <taxon>Planctomycetia</taxon>
        <taxon>Planctomycetales</taxon>
        <taxon>Planctomycetaceae</taxon>
        <taxon>Gimesia</taxon>
    </lineage>
</organism>
<dbReference type="AlphaFoldDB" id="A0A517PKG1"/>
<proteinExistence type="predicted"/>